<dbReference type="PANTHER" id="PTHR18898:SF2">
    <property type="entry name" value="NUCLEOPROTEIN TPR"/>
    <property type="match status" value="1"/>
</dbReference>
<dbReference type="Pfam" id="PF25785">
    <property type="entry name" value="TPR"/>
    <property type="match status" value="1"/>
</dbReference>
<feature type="coiled-coil region" evidence="5">
    <location>
        <begin position="1228"/>
        <end position="1359"/>
    </location>
</feature>
<evidence type="ECO:0000256" key="4">
    <source>
        <dbReference type="PROSITE-ProRule" id="PRU00290"/>
    </source>
</evidence>
<dbReference type="InterPro" id="IPR057577">
    <property type="entry name" value="Nucleoprot-TPR/MLP1_dom"/>
</dbReference>
<feature type="coiled-coil region" evidence="5">
    <location>
        <begin position="239"/>
        <end position="273"/>
    </location>
</feature>
<comment type="subcellular location">
    <subcellularLocation>
        <location evidence="1">Nucleus</location>
    </subcellularLocation>
</comment>
<keyword evidence="2 4" id="KW-0175">Coiled coil</keyword>
<keyword evidence="9" id="KW-1185">Reference proteome</keyword>
<comment type="caution">
    <text evidence="8">The sequence shown here is derived from an EMBL/GenBank/DDBJ whole genome shotgun (WGS) entry which is preliminary data.</text>
</comment>
<feature type="coiled-coil region" evidence="5">
    <location>
        <begin position="910"/>
        <end position="989"/>
    </location>
</feature>
<feature type="coiled-coil region" evidence="5">
    <location>
        <begin position="685"/>
        <end position="796"/>
    </location>
</feature>
<dbReference type="InterPro" id="IPR042855">
    <property type="entry name" value="V_SNARE_CC"/>
</dbReference>
<proteinExistence type="predicted"/>
<dbReference type="InterPro" id="IPR012929">
    <property type="entry name" value="Nucleoprot-TPR/MLP1-2_dom"/>
</dbReference>
<feature type="compositionally biased region" description="Polar residues" evidence="6">
    <location>
        <begin position="2097"/>
        <end position="2110"/>
    </location>
</feature>
<keyword evidence="3" id="KW-0539">Nucleus</keyword>
<organism evidence="8 9">
    <name type="scientific">Adiantum capillus-veneris</name>
    <name type="common">Maidenhair fern</name>
    <dbReference type="NCBI Taxonomy" id="13818"/>
    <lineage>
        <taxon>Eukaryota</taxon>
        <taxon>Viridiplantae</taxon>
        <taxon>Streptophyta</taxon>
        <taxon>Embryophyta</taxon>
        <taxon>Tracheophyta</taxon>
        <taxon>Polypodiopsida</taxon>
        <taxon>Polypodiidae</taxon>
        <taxon>Polypodiales</taxon>
        <taxon>Pteridineae</taxon>
        <taxon>Pteridaceae</taxon>
        <taxon>Vittarioideae</taxon>
        <taxon>Adiantum</taxon>
    </lineage>
</organism>
<feature type="coiled-coil region" evidence="5">
    <location>
        <begin position="1439"/>
        <end position="1584"/>
    </location>
</feature>
<feature type="coiled-coil region" evidence="5">
    <location>
        <begin position="331"/>
        <end position="358"/>
    </location>
</feature>
<dbReference type="Pfam" id="PF07926">
    <property type="entry name" value="TPR_MLP1_2"/>
    <property type="match status" value="1"/>
</dbReference>
<feature type="compositionally biased region" description="Polar residues" evidence="6">
    <location>
        <begin position="2012"/>
        <end position="2023"/>
    </location>
</feature>
<feature type="compositionally biased region" description="Acidic residues" evidence="6">
    <location>
        <begin position="1941"/>
        <end position="1950"/>
    </location>
</feature>
<dbReference type="GO" id="GO:0006606">
    <property type="term" value="P:protein import into nucleus"/>
    <property type="evidence" value="ECO:0007669"/>
    <property type="project" value="InterPro"/>
</dbReference>
<evidence type="ECO:0000256" key="3">
    <source>
        <dbReference type="ARBA" id="ARBA00023242"/>
    </source>
</evidence>
<gene>
    <name evidence="8" type="ORF">GOP47_0005262</name>
</gene>
<dbReference type="InterPro" id="IPR057974">
    <property type="entry name" value="NUA/TPR/MLP1-2-like_dom"/>
</dbReference>
<dbReference type="EMBL" id="JABFUD020000005">
    <property type="protein sequence ID" value="KAI5079783.1"/>
    <property type="molecule type" value="Genomic_DNA"/>
</dbReference>
<reference evidence="8 9" key="1">
    <citation type="submission" date="2021-01" db="EMBL/GenBank/DDBJ databases">
        <title>Adiantum capillus-veneris genome.</title>
        <authorList>
            <person name="Fang Y."/>
            <person name="Liao Q."/>
        </authorList>
    </citation>
    <scope>NUCLEOTIDE SEQUENCE [LARGE SCALE GENOMIC DNA]</scope>
    <source>
        <strain evidence="8">H3</strain>
        <tissue evidence="8">Leaf</tissue>
    </source>
</reference>
<dbReference type="OrthoDB" id="343070at2759"/>
<name>A0A9D4V502_ADICA</name>
<dbReference type="GO" id="GO:0017056">
    <property type="term" value="F:structural constituent of nuclear pore"/>
    <property type="evidence" value="ECO:0007669"/>
    <property type="project" value="TreeGrafter"/>
</dbReference>
<dbReference type="Proteomes" id="UP000886520">
    <property type="component" value="Chromosome 5"/>
</dbReference>
<feature type="coiled-coil region" evidence="5">
    <location>
        <begin position="1015"/>
        <end position="1190"/>
    </location>
</feature>
<accession>A0A9D4V502</accession>
<feature type="compositionally biased region" description="Polar residues" evidence="6">
    <location>
        <begin position="2032"/>
        <end position="2041"/>
    </location>
</feature>
<sequence>MPLFISEQELQAVSENGTLVAEKADVYIRALLQQLEAHKARADAAAITAEQRGAVVEQKFLTMSSQFKRMENEKIQLEQTVERRSTELAEVQAQVHALELKSMKQDSDRERLSCELNEARNAKRELMEVIEQKNAEVIEKNTHIKGYLDKIVFLTDERHTLEGKLREFESELSRSQAVQARLLQEKELLEQHNSWLNEELTDKVDTLLKERRTSSDVEMELRSKLSNAEQAWKEIGESLQRSKEQVKELEVRLNQTREELRATREEAASKEDHLVLEVETASKLAELYKQSSEEWSKKAVDLEGVIKALEVHLNQVESDYKDRLQKEVEIRKDIEKRALESEEKVEKLEKELEAIKSRKEDGSLFLLENIPDRSSTELTIRNSQLSLELHEDGLSLPMIPSGVSGTSLAAALLRDGWSLTKVYIKYQEVVDAWRHERQERKHSQTILQRVLQEIELRAELILEERAEHTRMAEAYAVMEEKLHTSVEEQNSLETQIRLLKAEVRKQARDLNGSRQECSDLQSEIAVLLKECADIKLRFSGERLEIQKVPEKGESLSSVKAADIITDRLLTFKDIHELVEQNSQLRAVVRTLGHQNEECETKLKEAFELELRKRTDEAAQKVATIVKKSEEQMELIASLQGTVGMYKRLYEEELKSQTGLLQSSRILRAADVGTGEDLRNLVVTSKEDIEKVHKDAAERINVLEKDLNRARQDVNMARAERDRLSVEAEYSKEQLQRFTKESENQRKEMDAVLARNVEFSQIITGYQKRLRESAEHVQSVEDKSRRLSVEVSVLEREKELLSIAERKAYQELSSLSDQVHRLQATLGSIDTVREAQESMRSSEKKKLEDEVSRMQREWVEMKHELDSERAHTRHLSHERDLAAKETLDRIQMISKDLADALKKVSTAETQAHLAEARSAELEASLKKAEEKIHLLSSQKTHSKGSNDIVLEPTNEVVSMLEQLEQAREQIDRLSEELDASKNHTEQYKRLAQHNEEALVEIQKAYNSFKDESEKTKDYFRSDLASTKEKLADLEKQLKEKDIELSTAVAEKDDALRTAEKEVSLLQESVSGNRMLLEQADERIKALKSELEKEHLQWRSAQNNYERQVLLQADTIRELATISERNAVLEKEVSEIRTKAELAMADVTSSRVSSEMEKASLQSEIENLARKMKELQEQNRILLDQVEATTRLVTEQGRSPDQDFPENAGNDMQDVIRYLRRSKETSDMEISLLKQERLRLKKQLESALHAAEEAQANLRREHESTRLTLCSEEEFRSLQAQVREMTLLRESNEQLRLENRRNFEECQNLHEKLQRKQEAMESLQKSVRDKEVELEATVKTVDLQKAEISRWEHRASQLLEKYKTVDVEDYNRLQSDLASIQETSRLYQSELDATKGQLQKLQEVMHSTERETTLKDEKIAELDRKTKDLEASMQATVKAETEKFKKQVMFLKRKAETLTKEKDDTRDSLSKQLDELRANANKKGGDLYRSENQIRQEIASQHEQAQKENENLLREKDSRIQTLERTLEREREELRKDKEVLRAEKARRQKDRQAYMDAVAKLDSDKQKLMEELSVLKREKESFSENVQGKKTGRKIVRPKIESPVASHIQLEANDMATEALIEAGETETEVRDDGKPSAELLESVSTTSAIVVASTSTVADVSQGMRKRFSVQVHGDELTSGLNLGNDVVPVQKRQRGLECETGMIAPTAVVESIVTVEPSKPLDADPENVTTVNLAPSDGIDMSSSEIAAETQAASLVEINQGIHPPAAQKDQPPPKRPRIVRTDFVPSSSTDKEETAISTENERAPLIDHMPENVSTEERGVQYVAPTEESMEADLLPPLLSPQRTEDVDDLAEPILLEAPMGATGQPLPPQDSLLSSEVDEAENLIVVLNDVPDRSAVASAGVLTSVEPGFSTPITKVSEALMTQELPSTGNALPSDSGLDVEDGEIEPEDPHESNAESLSQQLSVEVLDEEKNGGDSVLDNMEKDEEQTVESPADEQLLHKTEVSHSDTLEGSTMTQNPSEGHSEKGRSHISTRQTGRGASSLLVEKARERSINRRAGLLPSPGRRNPRGGKRSIGLQRGRINTAAELEEEQSKQDVPQSTESQTVQGGETLDKSKEEK</sequence>
<evidence type="ECO:0000256" key="1">
    <source>
        <dbReference type="ARBA" id="ARBA00004123"/>
    </source>
</evidence>
<evidence type="ECO:0000313" key="8">
    <source>
        <dbReference type="EMBL" id="KAI5079783.1"/>
    </source>
</evidence>
<protein>
    <recommendedName>
        <fullName evidence="7">V-SNARE coiled-coil homology domain-containing protein</fullName>
    </recommendedName>
</protein>
<feature type="coiled-coil region" evidence="5">
    <location>
        <begin position="32"/>
        <end position="185"/>
    </location>
</feature>
<feature type="region of interest" description="Disordered" evidence="6">
    <location>
        <begin position="1923"/>
        <end position="2121"/>
    </location>
</feature>
<dbReference type="Pfam" id="PF25481">
    <property type="entry name" value="Nucleoprot-TPR"/>
    <property type="match status" value="1"/>
</dbReference>
<evidence type="ECO:0000256" key="6">
    <source>
        <dbReference type="SAM" id="MobiDB-lite"/>
    </source>
</evidence>
<dbReference type="GO" id="GO:0006406">
    <property type="term" value="P:mRNA export from nucleus"/>
    <property type="evidence" value="ECO:0007669"/>
    <property type="project" value="TreeGrafter"/>
</dbReference>
<dbReference type="GO" id="GO:0005643">
    <property type="term" value="C:nuclear pore"/>
    <property type="evidence" value="ECO:0007669"/>
    <property type="project" value="TreeGrafter"/>
</dbReference>
<evidence type="ECO:0000256" key="5">
    <source>
        <dbReference type="SAM" id="Coils"/>
    </source>
</evidence>
<feature type="coiled-coil region" evidence="5">
    <location>
        <begin position="489"/>
        <end position="530"/>
    </location>
</feature>
<feature type="compositionally biased region" description="Basic and acidic residues" evidence="6">
    <location>
        <begin position="1999"/>
        <end position="2011"/>
    </location>
</feature>
<dbReference type="PROSITE" id="PS50892">
    <property type="entry name" value="V_SNARE"/>
    <property type="match status" value="1"/>
</dbReference>
<feature type="compositionally biased region" description="Polar residues" evidence="6">
    <location>
        <begin position="1927"/>
        <end position="1936"/>
    </location>
</feature>
<evidence type="ECO:0000259" key="7">
    <source>
        <dbReference type="PROSITE" id="PS50892"/>
    </source>
</evidence>
<evidence type="ECO:0000256" key="2">
    <source>
        <dbReference type="ARBA" id="ARBA00023054"/>
    </source>
</evidence>
<evidence type="ECO:0000313" key="9">
    <source>
        <dbReference type="Proteomes" id="UP000886520"/>
    </source>
</evidence>
<feature type="domain" description="V-SNARE coiled-coil homology" evidence="7">
    <location>
        <begin position="1388"/>
        <end position="1456"/>
    </location>
</feature>
<dbReference type="PANTHER" id="PTHR18898">
    <property type="entry name" value="NUCLEOPROTEIN TPR-RELATED"/>
    <property type="match status" value="1"/>
</dbReference>